<protein>
    <recommendedName>
        <fullName evidence="4">YrhK-like protein</fullName>
    </recommendedName>
</protein>
<keyword evidence="1" id="KW-1133">Transmembrane helix</keyword>
<proteinExistence type="predicted"/>
<evidence type="ECO:0000256" key="1">
    <source>
        <dbReference type="SAM" id="Phobius"/>
    </source>
</evidence>
<dbReference type="EMBL" id="JAWLIP010000008">
    <property type="protein sequence ID" value="MDV6228083.1"/>
    <property type="molecule type" value="Genomic_DNA"/>
</dbReference>
<accession>A0ABU4APB1</accession>
<feature type="transmembrane region" description="Helical" evidence="1">
    <location>
        <begin position="215"/>
        <end position="239"/>
    </location>
</feature>
<reference evidence="2 3" key="1">
    <citation type="submission" date="2023-10" db="EMBL/GenBank/DDBJ databases">
        <authorList>
            <person name="Venkata Ramana C."/>
            <person name="Sasikala C."/>
            <person name="Dhurka M."/>
        </authorList>
    </citation>
    <scope>NUCLEOTIDE SEQUENCE [LARGE SCALE GENOMIC DNA]</scope>
    <source>
        <strain evidence="2 3">KCTC 32151</strain>
    </source>
</reference>
<feature type="transmembrane region" description="Helical" evidence="1">
    <location>
        <begin position="181"/>
        <end position="203"/>
    </location>
</feature>
<feature type="transmembrane region" description="Helical" evidence="1">
    <location>
        <begin position="93"/>
        <end position="112"/>
    </location>
</feature>
<evidence type="ECO:0008006" key="4">
    <source>
        <dbReference type="Google" id="ProtNLM"/>
    </source>
</evidence>
<evidence type="ECO:0000313" key="2">
    <source>
        <dbReference type="EMBL" id="MDV6228083.1"/>
    </source>
</evidence>
<dbReference type="RefSeq" id="WP_206554319.1">
    <property type="nucleotide sequence ID" value="NZ_JAWLIP010000008.1"/>
</dbReference>
<keyword evidence="3" id="KW-1185">Reference proteome</keyword>
<feature type="transmembrane region" description="Helical" evidence="1">
    <location>
        <begin position="251"/>
        <end position="271"/>
    </location>
</feature>
<organism evidence="2 3">
    <name type="scientific">Nitratireductor aquimarinus</name>
    <dbReference type="NCBI Taxonomy" id="889300"/>
    <lineage>
        <taxon>Bacteria</taxon>
        <taxon>Pseudomonadati</taxon>
        <taxon>Pseudomonadota</taxon>
        <taxon>Alphaproteobacteria</taxon>
        <taxon>Hyphomicrobiales</taxon>
        <taxon>Phyllobacteriaceae</taxon>
        <taxon>Nitratireductor</taxon>
    </lineage>
</organism>
<evidence type="ECO:0000313" key="3">
    <source>
        <dbReference type="Proteomes" id="UP001185659"/>
    </source>
</evidence>
<keyword evidence="1" id="KW-0812">Transmembrane</keyword>
<feature type="transmembrane region" description="Helical" evidence="1">
    <location>
        <begin position="64"/>
        <end position="86"/>
    </location>
</feature>
<name>A0ABU4APB1_9HYPH</name>
<dbReference type="Proteomes" id="UP001185659">
    <property type="component" value="Unassembled WGS sequence"/>
</dbReference>
<sequence length="292" mass="32229">MSTLSDTGNKGATHARGPWPFITLRSFVLHGQHIVLKSRERRKGLIRFLQHDDAPAWRQPAYNWWMGLIFACGASLFMLGAALSLVHTSLANWQIGLVFFLGSIPFTTAAFMQNLQAANAPDDAPPKASAAPQPFRVIGWRPGNLGWLSTITQFVGTIAFNFNTLDAIHPLPGWYAQDLTIWLPGIVGSILFMISGYLAFMEISHGYWSYSSRDIDWWIAFSNLLGCIFFLTAGVLAFVPRGPEPGWIADVANIHLFLGATGFLVGAVLMMRESRQVETIDNARKTASQATT</sequence>
<gene>
    <name evidence="2" type="ORF">R2G56_17445</name>
</gene>
<keyword evidence="1" id="KW-0472">Membrane</keyword>
<comment type="caution">
    <text evidence="2">The sequence shown here is derived from an EMBL/GenBank/DDBJ whole genome shotgun (WGS) entry which is preliminary data.</text>
</comment>